<dbReference type="PROSITE" id="PS50853">
    <property type="entry name" value="FN3"/>
    <property type="match status" value="1"/>
</dbReference>
<feature type="non-terminal residue" evidence="12">
    <location>
        <position position="1"/>
    </location>
</feature>
<dbReference type="FunFam" id="2.60.40.10:FF:000017">
    <property type="entry name" value="Down syndrome cell adhesion molecule b"/>
    <property type="match status" value="1"/>
</dbReference>
<dbReference type="PROSITE" id="PS50835">
    <property type="entry name" value="IG_LIKE"/>
    <property type="match status" value="9"/>
</dbReference>
<dbReference type="GO" id="GO:0007155">
    <property type="term" value="P:cell adhesion"/>
    <property type="evidence" value="ECO:0007669"/>
    <property type="project" value="UniProtKB-KW"/>
</dbReference>
<keyword evidence="9" id="KW-0393">Immunoglobulin domain</keyword>
<gene>
    <name evidence="12" type="ORF">AAG570_008201</name>
</gene>
<dbReference type="FunFam" id="2.60.40.10:FF:000032">
    <property type="entry name" value="palladin isoform X1"/>
    <property type="match status" value="2"/>
</dbReference>
<dbReference type="CDD" id="cd20956">
    <property type="entry name" value="IgI_4_Dscam"/>
    <property type="match status" value="1"/>
</dbReference>
<dbReference type="Pfam" id="PF13927">
    <property type="entry name" value="Ig_3"/>
    <property type="match status" value="7"/>
</dbReference>
<dbReference type="CDD" id="cd00096">
    <property type="entry name" value="Ig"/>
    <property type="match status" value="1"/>
</dbReference>
<dbReference type="InterPro" id="IPR013098">
    <property type="entry name" value="Ig_I-set"/>
</dbReference>
<keyword evidence="8" id="KW-1015">Disulfide bond</keyword>
<evidence type="ECO:0000256" key="3">
    <source>
        <dbReference type="ARBA" id="ARBA00022729"/>
    </source>
</evidence>
<proteinExistence type="predicted"/>
<comment type="subcellular location">
    <subcellularLocation>
        <location evidence="1">Membrane</location>
        <topology evidence="1">Single-pass type I membrane protein</topology>
    </subcellularLocation>
</comment>
<keyword evidence="7" id="KW-0472">Membrane</keyword>
<dbReference type="InterPro" id="IPR003598">
    <property type="entry name" value="Ig_sub2"/>
</dbReference>
<dbReference type="Gene3D" id="2.60.40.10">
    <property type="entry name" value="Immunoglobulins"/>
    <property type="match status" value="10"/>
</dbReference>
<dbReference type="AlphaFoldDB" id="A0ABD0XSH2"/>
<dbReference type="CDD" id="cd00063">
    <property type="entry name" value="FN3"/>
    <property type="match status" value="1"/>
</dbReference>
<evidence type="ECO:0000256" key="7">
    <source>
        <dbReference type="ARBA" id="ARBA00023136"/>
    </source>
</evidence>
<evidence type="ECO:0000256" key="6">
    <source>
        <dbReference type="ARBA" id="ARBA00022989"/>
    </source>
</evidence>
<evidence type="ECO:0000256" key="5">
    <source>
        <dbReference type="ARBA" id="ARBA00022889"/>
    </source>
</evidence>
<feature type="domain" description="Fibronectin type-III" evidence="11">
    <location>
        <begin position="862"/>
        <end position="903"/>
    </location>
</feature>
<comment type="caution">
    <text evidence="12">The sequence shown here is derived from an EMBL/GenBank/DDBJ whole genome shotgun (WGS) entry which is preliminary data.</text>
</comment>
<dbReference type="InterPro" id="IPR003599">
    <property type="entry name" value="Ig_sub"/>
</dbReference>
<dbReference type="GO" id="GO:0048812">
    <property type="term" value="P:neuron projection morphogenesis"/>
    <property type="evidence" value="ECO:0007669"/>
    <property type="project" value="UniProtKB-ARBA"/>
</dbReference>
<dbReference type="InterPro" id="IPR013783">
    <property type="entry name" value="Ig-like_fold"/>
</dbReference>
<evidence type="ECO:0000259" key="11">
    <source>
        <dbReference type="PROSITE" id="PS50853"/>
    </source>
</evidence>
<feature type="domain" description="Ig-like" evidence="10">
    <location>
        <begin position="291"/>
        <end position="384"/>
    </location>
</feature>
<dbReference type="SMART" id="SM00409">
    <property type="entry name" value="IG"/>
    <property type="match status" value="9"/>
</dbReference>
<dbReference type="SMART" id="SM00408">
    <property type="entry name" value="IGc2"/>
    <property type="match status" value="8"/>
</dbReference>
<evidence type="ECO:0000256" key="9">
    <source>
        <dbReference type="ARBA" id="ARBA00023319"/>
    </source>
</evidence>
<evidence type="ECO:0000259" key="10">
    <source>
        <dbReference type="PROSITE" id="PS50835"/>
    </source>
</evidence>
<evidence type="ECO:0000256" key="8">
    <source>
        <dbReference type="ARBA" id="ARBA00023157"/>
    </source>
</evidence>
<evidence type="ECO:0000313" key="13">
    <source>
        <dbReference type="Proteomes" id="UP001558652"/>
    </source>
</evidence>
<evidence type="ECO:0000256" key="4">
    <source>
        <dbReference type="ARBA" id="ARBA00022737"/>
    </source>
</evidence>
<dbReference type="FunFam" id="2.60.40.10:FF:000333">
    <property type="entry name" value="Down syndrome cell adhesion molecule"/>
    <property type="match status" value="1"/>
</dbReference>
<keyword evidence="6" id="KW-1133">Transmembrane helix</keyword>
<dbReference type="FunFam" id="2.60.40.10:FF:000104">
    <property type="entry name" value="Down syndrome cell adhesion molecule b"/>
    <property type="match status" value="1"/>
</dbReference>
<dbReference type="CDD" id="cd20958">
    <property type="entry name" value="IgI_5_Dscam"/>
    <property type="match status" value="1"/>
</dbReference>
<evidence type="ECO:0000313" key="12">
    <source>
        <dbReference type="EMBL" id="KAL1110124.1"/>
    </source>
</evidence>
<name>A0ABD0XSH2_9HEMI</name>
<feature type="domain" description="Ig-like" evidence="10">
    <location>
        <begin position="207"/>
        <end position="282"/>
    </location>
</feature>
<dbReference type="SUPFAM" id="SSF49265">
    <property type="entry name" value="Fibronectin type III"/>
    <property type="match status" value="1"/>
</dbReference>
<keyword evidence="3" id="KW-0732">Signal</keyword>
<protein>
    <recommendedName>
        <fullName evidence="14">Dscam</fullName>
    </recommendedName>
</protein>
<keyword evidence="4" id="KW-0677">Repeat</keyword>
<dbReference type="InterPro" id="IPR036116">
    <property type="entry name" value="FN3_sf"/>
</dbReference>
<feature type="domain" description="Ig-like" evidence="10">
    <location>
        <begin position="576"/>
        <end position="664"/>
    </location>
</feature>
<organism evidence="12 13">
    <name type="scientific">Ranatra chinensis</name>
    <dbReference type="NCBI Taxonomy" id="642074"/>
    <lineage>
        <taxon>Eukaryota</taxon>
        <taxon>Metazoa</taxon>
        <taxon>Ecdysozoa</taxon>
        <taxon>Arthropoda</taxon>
        <taxon>Hexapoda</taxon>
        <taxon>Insecta</taxon>
        <taxon>Pterygota</taxon>
        <taxon>Neoptera</taxon>
        <taxon>Paraneoptera</taxon>
        <taxon>Hemiptera</taxon>
        <taxon>Heteroptera</taxon>
        <taxon>Panheteroptera</taxon>
        <taxon>Nepomorpha</taxon>
        <taxon>Nepidae</taxon>
        <taxon>Ranatrinae</taxon>
        <taxon>Ranatra</taxon>
    </lineage>
</organism>
<feature type="domain" description="Ig-like" evidence="10">
    <location>
        <begin position="120"/>
        <end position="205"/>
    </location>
</feature>
<dbReference type="GO" id="GO:0016020">
    <property type="term" value="C:membrane"/>
    <property type="evidence" value="ECO:0007669"/>
    <property type="project" value="UniProtKB-SubCell"/>
</dbReference>
<reference evidence="12 13" key="1">
    <citation type="submission" date="2024-07" db="EMBL/GenBank/DDBJ databases">
        <title>Chromosome-level genome assembly of the water stick insect Ranatra chinensis (Heteroptera: Nepidae).</title>
        <authorList>
            <person name="Liu X."/>
        </authorList>
    </citation>
    <scope>NUCLEOTIDE SEQUENCE [LARGE SCALE GENOMIC DNA]</scope>
    <source>
        <strain evidence="12">Cailab_2021Rc</strain>
        <tissue evidence="12">Muscle</tissue>
    </source>
</reference>
<feature type="domain" description="Ig-like" evidence="10">
    <location>
        <begin position="760"/>
        <end position="857"/>
    </location>
</feature>
<sequence>VISAVVDVYEAVAELVGGEGRRFYVGDTAVLRCRLPHHLDPIVTVTAWLIDESYNVYPTTDGEGKYVMLPWNGDLHVLNLTLADSSRRYSCRTLHRLTGHSQHSNPISVPVSDNPKASKPQLLVPAEYTVIARRTDGVILPCVANGQPPPVYIWYRDNSPMQMTERKQLVGGSLLLRSVGVEDSGNYMCSVNNSIGLAQTTATLIVPKPLTVHINPSTLRVDSGSNAIFNCITTAVQLSWYKDGVDTGVRSPKLEIESVRKEDQGVYQCRASLGKEQAYAVADLRLGASKPQLVYQFLEHTLQPGPAVSLKCIATGNPTPQITWGLDGYPLPQNDRFVIGQYVTVSGDVISHVNLSKVSVEDGGMYMCTASNRAGSVFHQAPLRVYGPPVVRKIPPISAVAGKHLTITCPVGGYPIHSITWEKDGRVVGVNHRLRVYNNGTLILSNVQSKVDHGTYTCTATNRQGHSARASVDVAVLEPPVLSGLGPTQAGLVGERLGLQCLVTRGQVPIQLQWLHYDTPVLKLNLPSLSVSSPAEYSSTLLFESLSPLHRGNYTCEATNSAATVTSTVQLYVNEPAEITAFTLPTLEIGSRLQATCTVHKGDPPLNITWSKDGMIITRDISMYNVYTSILSIAQVKREDSGNYTCKASNLASTVHHTAQLIVTVPPEWMIEPRDTSAVVGQPVALHCSADGYPKPTINWRKSIGKDSGQFGEKEPASENGTLFIPSVAEKDEGYYLCEAYNGIGAGLSAVVFLLVNALPKFVSGGRKVVSRRGSSATLNCEARGDLPLLLKWQRNHVTISQQSDKYILKDTLSEVSNTLNSQLIIKNTIPTDSGKYVCIASNPYGRDETVVHLSIQDVPEPPKEVRIVDTGSRSLKISWSQPQDNNSPITHYSISYSVNPGL</sequence>
<dbReference type="Pfam" id="PF07679">
    <property type="entry name" value="I-set"/>
    <property type="match status" value="1"/>
</dbReference>
<evidence type="ECO:0000256" key="1">
    <source>
        <dbReference type="ARBA" id="ARBA00004479"/>
    </source>
</evidence>
<accession>A0ABD0XSH2</accession>
<feature type="domain" description="Ig-like" evidence="10">
    <location>
        <begin position="667"/>
        <end position="749"/>
    </location>
</feature>
<dbReference type="InterPro" id="IPR003961">
    <property type="entry name" value="FN3_dom"/>
</dbReference>
<dbReference type="Proteomes" id="UP001558652">
    <property type="component" value="Unassembled WGS sequence"/>
</dbReference>
<dbReference type="Pfam" id="PF00041">
    <property type="entry name" value="fn3"/>
    <property type="match status" value="1"/>
</dbReference>
<keyword evidence="2" id="KW-0812">Transmembrane</keyword>
<dbReference type="EMBL" id="JBFDAA010000023">
    <property type="protein sequence ID" value="KAL1110124.1"/>
    <property type="molecule type" value="Genomic_DNA"/>
</dbReference>
<feature type="domain" description="Ig-like" evidence="10">
    <location>
        <begin position="479"/>
        <end position="572"/>
    </location>
</feature>
<keyword evidence="5" id="KW-0130">Cell adhesion</keyword>
<dbReference type="InterPro" id="IPR007110">
    <property type="entry name" value="Ig-like_dom"/>
</dbReference>
<evidence type="ECO:0000256" key="2">
    <source>
        <dbReference type="ARBA" id="ARBA00022692"/>
    </source>
</evidence>
<dbReference type="SUPFAM" id="SSF48726">
    <property type="entry name" value="Immunoglobulin"/>
    <property type="match status" value="8"/>
</dbReference>
<feature type="domain" description="Ig-like" evidence="10">
    <location>
        <begin position="26"/>
        <end position="108"/>
    </location>
</feature>
<dbReference type="PANTHER" id="PTHR10075:SF14">
    <property type="entry name" value="CELL ADHESION MOLECULE DSCAM2-RELATED"/>
    <property type="match status" value="1"/>
</dbReference>
<keyword evidence="13" id="KW-1185">Reference proteome</keyword>
<dbReference type="InterPro" id="IPR036179">
    <property type="entry name" value="Ig-like_dom_sf"/>
</dbReference>
<evidence type="ECO:0008006" key="14">
    <source>
        <dbReference type="Google" id="ProtNLM"/>
    </source>
</evidence>
<dbReference type="PANTHER" id="PTHR10075">
    <property type="entry name" value="BASIGIN RELATED"/>
    <property type="match status" value="1"/>
</dbReference>
<feature type="domain" description="Ig-like" evidence="10">
    <location>
        <begin position="388"/>
        <end position="475"/>
    </location>
</feature>